<dbReference type="EMBL" id="JAPDPJ010000088">
    <property type="protein sequence ID" value="MCW3789205.1"/>
    <property type="molecule type" value="Genomic_DNA"/>
</dbReference>
<organism evidence="1 2">
    <name type="scientific">Plebeiibacterium sediminum</name>
    <dbReference type="NCBI Taxonomy" id="2992112"/>
    <lineage>
        <taxon>Bacteria</taxon>
        <taxon>Pseudomonadati</taxon>
        <taxon>Bacteroidota</taxon>
        <taxon>Bacteroidia</taxon>
        <taxon>Marinilabiliales</taxon>
        <taxon>Marinilabiliaceae</taxon>
        <taxon>Plebeiibacterium</taxon>
    </lineage>
</organism>
<evidence type="ECO:0000313" key="1">
    <source>
        <dbReference type="EMBL" id="MCW3789205.1"/>
    </source>
</evidence>
<sequence>MGIKSKIDQLAPEEQWVLQTVLHSEVSKIPLPHNLEYSHTFALKNGLAPYLFKQLNHSKSIRTNELIASLKKDYLTSFIRNTIHLTVWEEVKTLFKEHHLSPIPLKGLVLATQVYTDPALRPMSDLDILFLEDQAQTAFDLLLKYGGSSHQQEAGHDKKTGHQLPGLTYKGVLIEIHRTLFDTDIQYNIPNVYLKDFLFQKKGITTFTPEINFIYFCLHAYHTMRRGGIRISWFLDLILLSQKEHLNTEILIKHLNALALLEPIQLITSQTEFLFRYAFDFIPDHFKRVLTEKEQNDLIRLIHHSDQQNTDFSYSIALERLKNTKGIKNKMSFLRSVLSSDKDGNKNIITRTMSLIYKLSKYYLNKLKS</sequence>
<reference evidence="1" key="1">
    <citation type="submission" date="2022-10" db="EMBL/GenBank/DDBJ databases">
        <authorList>
            <person name="Yu W.X."/>
        </authorList>
    </citation>
    <scope>NUCLEOTIDE SEQUENCE</scope>
    <source>
        <strain evidence="1">AAT</strain>
    </source>
</reference>
<comment type="caution">
    <text evidence="1">The sequence shown here is derived from an EMBL/GenBank/DDBJ whole genome shotgun (WGS) entry which is preliminary data.</text>
</comment>
<evidence type="ECO:0000313" key="2">
    <source>
        <dbReference type="Proteomes" id="UP001209229"/>
    </source>
</evidence>
<dbReference type="Pfam" id="PF14907">
    <property type="entry name" value="NTP_transf_5"/>
    <property type="match status" value="1"/>
</dbReference>
<name>A0AAE3M9S3_9BACT</name>
<dbReference type="AlphaFoldDB" id="A0AAE3M9S3"/>
<proteinExistence type="predicted"/>
<protein>
    <submittedName>
        <fullName evidence="1">Nucleotidyltransferase family protein</fullName>
    </submittedName>
</protein>
<keyword evidence="2" id="KW-1185">Reference proteome</keyword>
<accession>A0AAE3M9S3</accession>
<dbReference type="RefSeq" id="WP_301192763.1">
    <property type="nucleotide sequence ID" value="NZ_JAPDPJ010000088.1"/>
</dbReference>
<gene>
    <name evidence="1" type="ORF">OM075_22260</name>
</gene>
<dbReference type="Proteomes" id="UP001209229">
    <property type="component" value="Unassembled WGS sequence"/>
</dbReference>
<dbReference type="InterPro" id="IPR039498">
    <property type="entry name" value="NTP_transf_5"/>
</dbReference>